<accession>A0A2M4B447</accession>
<name>A0A2M4B447_9DIPT</name>
<organism evidence="1">
    <name type="scientific">Anopheles triannulatus</name>
    <dbReference type="NCBI Taxonomy" id="58253"/>
    <lineage>
        <taxon>Eukaryota</taxon>
        <taxon>Metazoa</taxon>
        <taxon>Ecdysozoa</taxon>
        <taxon>Arthropoda</taxon>
        <taxon>Hexapoda</taxon>
        <taxon>Insecta</taxon>
        <taxon>Pterygota</taxon>
        <taxon>Neoptera</taxon>
        <taxon>Endopterygota</taxon>
        <taxon>Diptera</taxon>
        <taxon>Nematocera</taxon>
        <taxon>Culicoidea</taxon>
        <taxon>Culicidae</taxon>
        <taxon>Anophelinae</taxon>
        <taxon>Anopheles</taxon>
    </lineage>
</organism>
<protein>
    <submittedName>
        <fullName evidence="1">Putative secreted protein</fullName>
    </submittedName>
</protein>
<dbReference type="EMBL" id="GGFK01014441">
    <property type="protein sequence ID" value="MBW47762.1"/>
    <property type="molecule type" value="Transcribed_RNA"/>
</dbReference>
<proteinExistence type="predicted"/>
<reference evidence="1" key="1">
    <citation type="submission" date="2018-01" db="EMBL/GenBank/DDBJ databases">
        <title>An insight into the sialome of Amazonian anophelines.</title>
        <authorList>
            <person name="Ribeiro J.M."/>
            <person name="Scarpassa V."/>
            <person name="Calvo E."/>
        </authorList>
    </citation>
    <scope>NUCLEOTIDE SEQUENCE</scope>
    <source>
        <tissue evidence="1">Salivary glands</tissue>
    </source>
</reference>
<dbReference type="AlphaFoldDB" id="A0A2M4B447"/>
<sequence length="89" mass="9844">MIRSARPLSGCWLSLSAFLMDTPFLKQTNATPLFAICRTYSISPTPLKNSYSSLSVVAVLMLPTKTVELIAPICFCFCGQTRMRFSSTI</sequence>
<evidence type="ECO:0000313" key="1">
    <source>
        <dbReference type="EMBL" id="MBW47762.1"/>
    </source>
</evidence>